<dbReference type="AlphaFoldDB" id="X0XQC7"/>
<sequence length="87" mass="9814">MLGCFQHHEPIEKLLKTAAGRSMQSFGNEQFARKLGHVTLKRLSRYNRLAQPTLVGAGEHDTTVFWSVFAGSPHAATEYSWRPKESN</sequence>
<proteinExistence type="predicted"/>
<reference evidence="1" key="1">
    <citation type="journal article" date="2014" name="Front. Microbiol.">
        <title>High frequency of phylogenetically diverse reductive dehalogenase-homologous genes in deep subseafloor sedimentary metagenomes.</title>
        <authorList>
            <person name="Kawai M."/>
            <person name="Futagami T."/>
            <person name="Toyoda A."/>
            <person name="Takaki Y."/>
            <person name="Nishi S."/>
            <person name="Hori S."/>
            <person name="Arai W."/>
            <person name="Tsubouchi T."/>
            <person name="Morono Y."/>
            <person name="Uchiyama I."/>
            <person name="Ito T."/>
            <person name="Fujiyama A."/>
            <person name="Inagaki F."/>
            <person name="Takami H."/>
        </authorList>
    </citation>
    <scope>NUCLEOTIDE SEQUENCE</scope>
    <source>
        <strain evidence="1">Expedition CK06-06</strain>
    </source>
</reference>
<dbReference type="EMBL" id="BARS01030945">
    <property type="protein sequence ID" value="GAG27066.1"/>
    <property type="molecule type" value="Genomic_DNA"/>
</dbReference>
<accession>X0XQC7</accession>
<comment type="caution">
    <text evidence="1">The sequence shown here is derived from an EMBL/GenBank/DDBJ whole genome shotgun (WGS) entry which is preliminary data.</text>
</comment>
<organism evidence="1">
    <name type="scientific">marine sediment metagenome</name>
    <dbReference type="NCBI Taxonomy" id="412755"/>
    <lineage>
        <taxon>unclassified sequences</taxon>
        <taxon>metagenomes</taxon>
        <taxon>ecological metagenomes</taxon>
    </lineage>
</organism>
<evidence type="ECO:0000313" key="1">
    <source>
        <dbReference type="EMBL" id="GAG27066.1"/>
    </source>
</evidence>
<protein>
    <submittedName>
        <fullName evidence="1">Uncharacterized protein</fullName>
    </submittedName>
</protein>
<name>X0XQC7_9ZZZZ</name>
<gene>
    <name evidence="1" type="ORF">S01H1_48196</name>
</gene>